<dbReference type="Proteomes" id="UP000028700">
    <property type="component" value="Unassembled WGS sequence"/>
</dbReference>
<evidence type="ECO:0000313" key="4">
    <source>
        <dbReference type="EMBL" id="GAK47721.1"/>
    </source>
</evidence>
<dbReference type="InterPro" id="IPR038713">
    <property type="entry name" value="Terminase_Gp1_N_sf"/>
</dbReference>
<evidence type="ECO:0000256" key="3">
    <source>
        <dbReference type="SAM" id="MobiDB-lite"/>
    </source>
</evidence>
<dbReference type="eggNOG" id="COG5484">
    <property type="taxonomic scope" value="Bacteria"/>
</dbReference>
<dbReference type="PANTHER" id="PTHR41328">
    <property type="entry name" value="TERMINASE SMALL SUBUNIT-RELATED"/>
    <property type="match status" value="1"/>
</dbReference>
<gene>
    <name evidence="4" type="ORF">LOSG293_110370</name>
</gene>
<evidence type="ECO:0000256" key="1">
    <source>
        <dbReference type="ARBA" id="ARBA00022612"/>
    </source>
</evidence>
<dbReference type="AlphaFoldDB" id="A0A081BI53"/>
<dbReference type="EMBL" id="BBJM01000011">
    <property type="protein sequence ID" value="GAK47721.1"/>
    <property type="molecule type" value="Genomic_DNA"/>
</dbReference>
<name>A0A081BI53_9LACO</name>
<evidence type="ECO:0000313" key="5">
    <source>
        <dbReference type="Proteomes" id="UP000028700"/>
    </source>
</evidence>
<sequence>MGEHIEDAYKDYVSGMKYKDIAAKYGVTLNTVKSWKQRNGWTRDGTGKVASSKKEGAHKTKKGAHKNIEVAVDELAENGDLTEKQKLFCLYYLQRFNATWAYQQAYGGDYDTARNSGPRLIANDCIKEALDKLRRQQQSELFITATDILKEYIKQATASLGDVLDYESYEQVATDNDGNPVFDSNERMVKFHQADIHLKPSSQIDWSTVEELRVGRDGLVVKLYDKQKAMKELLDRLPEPQNDDVSQDTFLKAIINAKQKKGGEEQ</sequence>
<protein>
    <submittedName>
        <fullName evidence="4">Phage terminase small subunit</fullName>
    </submittedName>
</protein>
<dbReference type="RefSeq" id="WP_034527339.1">
    <property type="nucleotide sequence ID" value="NZ_BBJM01000011.1"/>
</dbReference>
<dbReference type="Pfam" id="PF03592">
    <property type="entry name" value="Terminase_2"/>
    <property type="match status" value="1"/>
</dbReference>
<keyword evidence="1" id="KW-1188">Viral release from host cell</keyword>
<comment type="caution">
    <text evidence="4">The sequence shown here is derived from an EMBL/GenBank/DDBJ whole genome shotgun (WGS) entry which is preliminary data.</text>
</comment>
<accession>A0A081BI53</accession>
<dbReference type="PANTHER" id="PTHR41328:SF3">
    <property type="entry name" value="PBSX PHAGE TERMINASE SMALL SUBUNIT"/>
    <property type="match status" value="1"/>
</dbReference>
<dbReference type="GO" id="GO:0051276">
    <property type="term" value="P:chromosome organization"/>
    <property type="evidence" value="ECO:0007669"/>
    <property type="project" value="InterPro"/>
</dbReference>
<dbReference type="OrthoDB" id="7358785at2"/>
<reference evidence="4" key="1">
    <citation type="journal article" date="2014" name="Genome Announc.">
        <title>Draft Genome Sequence of Lactobacillus oryzae Strain SG293T.</title>
        <authorList>
            <person name="Tanizawa Y."/>
            <person name="Fujisawa T."/>
            <person name="Mochizuki T."/>
            <person name="Kaminuma E."/>
            <person name="Nakamura Y."/>
            <person name="Tohno M."/>
        </authorList>
    </citation>
    <scope>NUCLEOTIDE SEQUENCE [LARGE SCALE GENOMIC DNA]</scope>
    <source>
        <strain evidence="4">SG293</strain>
    </source>
</reference>
<dbReference type="STRING" id="1291743.LOSG293_110370"/>
<dbReference type="Gene3D" id="1.10.10.1400">
    <property type="entry name" value="Terminase, small subunit, N-terminal DNA-binding domain, HTH motif"/>
    <property type="match status" value="1"/>
</dbReference>
<keyword evidence="5" id="KW-1185">Reference proteome</keyword>
<dbReference type="InterPro" id="IPR052404">
    <property type="entry name" value="SPP1-like_terminase"/>
</dbReference>
<organism evidence="4 5">
    <name type="scientific">Secundilactobacillus oryzae JCM 18671</name>
    <dbReference type="NCBI Taxonomy" id="1291743"/>
    <lineage>
        <taxon>Bacteria</taxon>
        <taxon>Bacillati</taxon>
        <taxon>Bacillota</taxon>
        <taxon>Bacilli</taxon>
        <taxon>Lactobacillales</taxon>
        <taxon>Lactobacillaceae</taxon>
        <taxon>Secundilactobacillus</taxon>
    </lineage>
</organism>
<dbReference type="eggNOG" id="COG3728">
    <property type="taxonomic scope" value="Bacteria"/>
</dbReference>
<dbReference type="InterPro" id="IPR005335">
    <property type="entry name" value="Terminase_ssu"/>
</dbReference>
<proteinExistence type="predicted"/>
<feature type="region of interest" description="Disordered" evidence="3">
    <location>
        <begin position="43"/>
        <end position="62"/>
    </location>
</feature>
<evidence type="ECO:0000256" key="2">
    <source>
        <dbReference type="ARBA" id="ARBA00023219"/>
    </source>
</evidence>
<keyword evidence="2" id="KW-0231">Viral genome packaging</keyword>